<sequence>MSSTSEDSGVIQPTPLLEDEFVENANLVEAAASADTLEKSAADEEKTSRRRSRKMSLYDKQSKWSSEVQTKRRSVYMEDLLLKRHQTMKNLFLEEDKDEEKGGIQDSPLKASMEMESAFVRHLQSYFKDGDVFAMPTVEIRVKNFSFDVPIGPEGMIKIPTVFNYSLIYWCKKGCEKVMRRKNVEAAIRRKEVKSVLSNVNLALTPGKMYLIIGPPSSGKTSLLNAIAGRLQGSLLEKVGYSPKKLLKGQVIMNNIVCCGDGTDETHRTLFKNMVACVRQTDDHAGRLTVGETLQFSNSCKFPGSSEHSSAPEMVELALEGLGLSHVKDTYVGNEQIRGVSGGQRRRVTLGEMTTFTTPLLLGDEISTGLDTASTVDIMRILSFTVRVTNRIAVISLLQPSPEAVALFDEIILLGDGGHVIYTGPTSGASAHFEELGFKQPDAMDDADFLLTVASADREFLYSPEGGLLSDEVPSSESLGVEFQKSAEHVKIINKLESEWMHDWSAGVTGTAEYFNKQYQNSLWASTLLNFKRALTLWKRDKPTWIANQIIRNINVGLSTGFLFLQSKEPRDFLAALFQVNMVSIMLCASSSVNTLLEDRSVFYKHHNSNFYSALSYVLGQVTALLPSILIDASVLGSLLYWMVGFRATAEAFIIYFLYFVTFDMLMLQLFNVFVAIAPNKSLLTAACTVTIFFNTLFCGFIVTPDVLPVYWTWLYWILPSTWVYRGLALNELEEADLIRNGFASASGIHFSKSWIGYGFVYVIGAFLLATIVAAFCLNLRIEEPQTCAPEIKKNEEDDTEDKETRDANNQALAAFTPVNLSFHDLCYEVKASKGSEKLHLLKSVSGIFRSGRMCALMGESGAGKTTLMDVIALRKGSALSFRGNVGITGDVLLNGFPQEKISFKRCSGYVEQFDIQTAELTISESIRFSSQLRLDRTNPVHDSPDGLERHIDQIIETLGLTREADFLVGSDEASGLTFEQKKRLSIAVELAASPSIVFLDEPTSGLDARAALLVVNALKKMADQGRTIVATIHQPSSTVFDMFDDLLLLKKGGEVVYHGELGVCSSTLISYFEGLGANPICLGENPSTWMLNQLNKQSITNSEGEIESIDFAKAWKKSDNYQTLGDELDQLVAGREEKLQIKSDERYAQPWYRRDKLMMIRAMRIYWRSPGYNLSRMTLAVAIALLLGSIFFPIKDRTLFTETQMDSMFGAVYIAFIIIGQLSITSIIPVTISIRDMYYRHEAAGMLSSRSVMFGLLAAEIPFLAVISLSFPVIFVSLIGLPNDNIVEDFWRGFGVYLFFGLNTAIYSYIGQMFCFLVPGQGTAIVLANIFIGLNNAYSGFIASPALLTKNFFFAVQYYFVPGHYVYQGMVTSLFDADYSRNVTILEESIYFDQLCVSDPCTVFVNDYFQAFFDGMWSYATNNKDLGILVLWSVCIRIIASVALKYLKFSGK</sequence>
<feature type="transmembrane region" description="Helical" evidence="9">
    <location>
        <begin position="1427"/>
        <end position="1448"/>
    </location>
</feature>
<keyword evidence="7 9" id="KW-0472">Membrane</keyword>
<evidence type="ECO:0000313" key="12">
    <source>
        <dbReference type="Proteomes" id="UP001224775"/>
    </source>
</evidence>
<dbReference type="GO" id="GO:0016887">
    <property type="term" value="F:ATP hydrolysis activity"/>
    <property type="evidence" value="ECO:0007669"/>
    <property type="project" value="InterPro"/>
</dbReference>
<feature type="compositionally biased region" description="Basic and acidic residues" evidence="8">
    <location>
        <begin position="36"/>
        <end position="47"/>
    </location>
</feature>
<dbReference type="SUPFAM" id="SSF52540">
    <property type="entry name" value="P-loop containing nucleoside triphosphate hydrolases"/>
    <property type="match status" value="2"/>
</dbReference>
<dbReference type="GO" id="GO:0140359">
    <property type="term" value="F:ABC-type transporter activity"/>
    <property type="evidence" value="ECO:0007669"/>
    <property type="project" value="InterPro"/>
</dbReference>
<keyword evidence="2" id="KW-0813">Transport</keyword>
<evidence type="ECO:0000256" key="7">
    <source>
        <dbReference type="ARBA" id="ARBA00023136"/>
    </source>
</evidence>
<gene>
    <name evidence="11" type="ORF">QTG54_013604</name>
</gene>
<feature type="transmembrane region" description="Helical" evidence="9">
    <location>
        <begin position="1291"/>
        <end position="1311"/>
    </location>
</feature>
<feature type="transmembrane region" description="Helical" evidence="9">
    <location>
        <begin position="683"/>
        <end position="703"/>
    </location>
</feature>
<dbReference type="SMART" id="SM00382">
    <property type="entry name" value="AAA"/>
    <property type="match status" value="2"/>
</dbReference>
<dbReference type="InterPro" id="IPR043926">
    <property type="entry name" value="ABCG_dom"/>
</dbReference>
<dbReference type="PROSITE" id="PS00211">
    <property type="entry name" value="ABC_TRANSPORTER_1"/>
    <property type="match status" value="1"/>
</dbReference>
<feature type="domain" description="ABC transporter" evidence="10">
    <location>
        <begin position="179"/>
        <end position="441"/>
    </location>
</feature>
<evidence type="ECO:0000259" key="10">
    <source>
        <dbReference type="PROSITE" id="PS50893"/>
    </source>
</evidence>
<dbReference type="GO" id="GO:0016020">
    <property type="term" value="C:membrane"/>
    <property type="evidence" value="ECO:0007669"/>
    <property type="project" value="UniProtKB-SubCell"/>
</dbReference>
<dbReference type="Proteomes" id="UP001224775">
    <property type="component" value="Unassembled WGS sequence"/>
</dbReference>
<dbReference type="Pfam" id="PF19055">
    <property type="entry name" value="ABC2_membrane_7"/>
    <property type="match status" value="2"/>
</dbReference>
<evidence type="ECO:0000256" key="6">
    <source>
        <dbReference type="ARBA" id="ARBA00022989"/>
    </source>
</evidence>
<dbReference type="Gene3D" id="3.40.50.300">
    <property type="entry name" value="P-loop containing nucleotide triphosphate hydrolases"/>
    <property type="match status" value="2"/>
</dbReference>
<evidence type="ECO:0000256" key="3">
    <source>
        <dbReference type="ARBA" id="ARBA00022692"/>
    </source>
</evidence>
<evidence type="ECO:0000256" key="1">
    <source>
        <dbReference type="ARBA" id="ARBA00004141"/>
    </source>
</evidence>
<dbReference type="InterPro" id="IPR027417">
    <property type="entry name" value="P-loop_NTPase"/>
</dbReference>
<evidence type="ECO:0000256" key="5">
    <source>
        <dbReference type="ARBA" id="ARBA00022840"/>
    </source>
</evidence>
<feature type="transmembrane region" description="Helical" evidence="9">
    <location>
        <begin position="755"/>
        <end position="778"/>
    </location>
</feature>
<dbReference type="Pfam" id="PF01061">
    <property type="entry name" value="ABC2_membrane"/>
    <property type="match status" value="2"/>
</dbReference>
<dbReference type="GO" id="GO:0005524">
    <property type="term" value="F:ATP binding"/>
    <property type="evidence" value="ECO:0007669"/>
    <property type="project" value="UniProtKB-KW"/>
</dbReference>
<feature type="region of interest" description="Disordered" evidence="8">
    <location>
        <begin position="32"/>
        <end position="56"/>
    </location>
</feature>
<evidence type="ECO:0000256" key="8">
    <source>
        <dbReference type="SAM" id="MobiDB-lite"/>
    </source>
</evidence>
<feature type="domain" description="ABC transporter" evidence="10">
    <location>
        <begin position="821"/>
        <end position="1078"/>
    </location>
</feature>
<proteinExistence type="predicted"/>
<dbReference type="Pfam" id="PF00005">
    <property type="entry name" value="ABC_tran"/>
    <property type="match status" value="2"/>
</dbReference>
<evidence type="ECO:0000256" key="4">
    <source>
        <dbReference type="ARBA" id="ARBA00022741"/>
    </source>
</evidence>
<dbReference type="InterPro" id="IPR013525">
    <property type="entry name" value="ABC2_TM"/>
</dbReference>
<keyword evidence="3 9" id="KW-0812">Transmembrane</keyword>
<dbReference type="PANTHER" id="PTHR19241">
    <property type="entry name" value="ATP-BINDING CASSETTE TRANSPORTER"/>
    <property type="match status" value="1"/>
</dbReference>
<feature type="transmembrane region" description="Helical" evidence="9">
    <location>
        <begin position="1323"/>
        <end position="1344"/>
    </location>
</feature>
<evidence type="ECO:0000256" key="2">
    <source>
        <dbReference type="ARBA" id="ARBA00022448"/>
    </source>
</evidence>
<evidence type="ECO:0000256" key="9">
    <source>
        <dbReference type="SAM" id="Phobius"/>
    </source>
</evidence>
<protein>
    <submittedName>
        <fullName evidence="11">ABC transporter, ABC-G family</fullName>
    </submittedName>
</protein>
<feature type="transmembrane region" description="Helical" evidence="9">
    <location>
        <begin position="573"/>
        <end position="597"/>
    </location>
</feature>
<evidence type="ECO:0000313" key="11">
    <source>
        <dbReference type="EMBL" id="KAK1735898.1"/>
    </source>
</evidence>
<feature type="transmembrane region" description="Helical" evidence="9">
    <location>
        <begin position="1254"/>
        <end position="1279"/>
    </location>
</feature>
<name>A0AAD9D7T0_9STRA</name>
<dbReference type="EMBL" id="JATAAI010000032">
    <property type="protein sequence ID" value="KAK1735898.1"/>
    <property type="molecule type" value="Genomic_DNA"/>
</dbReference>
<feature type="transmembrane region" description="Helical" evidence="9">
    <location>
        <begin position="618"/>
        <end position="642"/>
    </location>
</feature>
<feature type="transmembrane region" description="Helical" evidence="9">
    <location>
        <begin position="1174"/>
        <end position="1193"/>
    </location>
</feature>
<dbReference type="InterPro" id="IPR017871">
    <property type="entry name" value="ABC_transporter-like_CS"/>
</dbReference>
<keyword evidence="5" id="KW-0067">ATP-binding</keyword>
<comment type="caution">
    <text evidence="11">The sequence shown here is derived from an EMBL/GenBank/DDBJ whole genome shotgun (WGS) entry which is preliminary data.</text>
</comment>
<dbReference type="InterPro" id="IPR003439">
    <property type="entry name" value="ABC_transporter-like_ATP-bd"/>
</dbReference>
<feature type="transmembrane region" description="Helical" evidence="9">
    <location>
        <begin position="1213"/>
        <end position="1233"/>
    </location>
</feature>
<comment type="subcellular location">
    <subcellularLocation>
        <location evidence="1">Membrane</location>
        <topology evidence="1">Multi-pass membrane protein</topology>
    </subcellularLocation>
</comment>
<keyword evidence="12" id="KW-1185">Reference proteome</keyword>
<keyword evidence="6 9" id="KW-1133">Transmembrane helix</keyword>
<feature type="transmembrane region" description="Helical" evidence="9">
    <location>
        <begin position="654"/>
        <end position="676"/>
    </location>
</feature>
<accession>A0AAD9D7T0</accession>
<dbReference type="PROSITE" id="PS50893">
    <property type="entry name" value="ABC_TRANSPORTER_2"/>
    <property type="match status" value="2"/>
</dbReference>
<reference evidence="11" key="1">
    <citation type="submission" date="2023-06" db="EMBL/GenBank/DDBJ databases">
        <title>Survivors Of The Sea: Transcriptome response of Skeletonema marinoi to long-term dormancy.</title>
        <authorList>
            <person name="Pinder M.I.M."/>
            <person name="Kourtchenko O."/>
            <person name="Robertson E.K."/>
            <person name="Larsson T."/>
            <person name="Maumus F."/>
            <person name="Osuna-Cruz C.M."/>
            <person name="Vancaester E."/>
            <person name="Stenow R."/>
            <person name="Vandepoele K."/>
            <person name="Ploug H."/>
            <person name="Bruchert V."/>
            <person name="Godhe A."/>
            <person name="Topel M."/>
        </authorList>
    </citation>
    <scope>NUCLEOTIDE SEQUENCE</scope>
    <source>
        <strain evidence="11">R05AC</strain>
    </source>
</reference>
<keyword evidence="4" id="KW-0547">Nucleotide-binding</keyword>
<dbReference type="InterPro" id="IPR003593">
    <property type="entry name" value="AAA+_ATPase"/>
</dbReference>
<organism evidence="11 12">
    <name type="scientific">Skeletonema marinoi</name>
    <dbReference type="NCBI Taxonomy" id="267567"/>
    <lineage>
        <taxon>Eukaryota</taxon>
        <taxon>Sar</taxon>
        <taxon>Stramenopiles</taxon>
        <taxon>Ochrophyta</taxon>
        <taxon>Bacillariophyta</taxon>
        <taxon>Coscinodiscophyceae</taxon>
        <taxon>Thalassiosirophycidae</taxon>
        <taxon>Thalassiosirales</taxon>
        <taxon>Skeletonemataceae</taxon>
        <taxon>Skeletonema</taxon>
        <taxon>Skeletonema marinoi-dohrnii complex</taxon>
    </lineage>
</organism>